<reference evidence="2 3" key="1">
    <citation type="journal article" date="2015" name="Antonie Van Leeuwenhoek">
        <title>Pseudooceanicola atlanticus gen. nov. sp. nov., isolated from surface seawater of the Atlantic Ocean and reclassification of Oceanicola batsensis, Oceanicola marinus, Oceanicola nitratireducens, Oceanicola nanhaiensis, Oceanicola antarcticus and Oceanicola flagellatus, as Pseudooceanicola batsensis comb. nov., Pseudooceanicola marinus comb. nov., Pseudooceanicola nitratireducens comb. nov., Pseudooceanicola nanhaiensis comb. nov., Pseudooceanicola antarcticus comb. nov., and Pseudooceanicola flagellatus comb. nov.</title>
        <authorList>
            <person name="Lai Q."/>
            <person name="Li G."/>
            <person name="Liu X."/>
            <person name="Du Y."/>
            <person name="Sun F."/>
            <person name="Shao Z."/>
        </authorList>
    </citation>
    <scope>NUCLEOTIDE SEQUENCE [LARGE SCALE GENOMIC DNA]</scope>
    <source>
        <strain evidence="2 3">22II-s11g</strain>
    </source>
</reference>
<gene>
    <name evidence="2" type="ORF">ATO9_16800</name>
</gene>
<evidence type="ECO:0000313" key="3">
    <source>
        <dbReference type="Proteomes" id="UP000030004"/>
    </source>
</evidence>
<proteinExistence type="predicted"/>
<dbReference type="Proteomes" id="UP000030004">
    <property type="component" value="Unassembled WGS sequence"/>
</dbReference>
<dbReference type="EMBL" id="AQQX01000008">
    <property type="protein sequence ID" value="KGM47724.1"/>
    <property type="molecule type" value="Genomic_DNA"/>
</dbReference>
<comment type="caution">
    <text evidence="2">The sequence shown here is derived from an EMBL/GenBank/DDBJ whole genome shotgun (WGS) entry which is preliminary data.</text>
</comment>
<dbReference type="AlphaFoldDB" id="A0A0A0EB83"/>
<protein>
    <submittedName>
        <fullName evidence="2">Uncharacterized protein</fullName>
    </submittedName>
</protein>
<keyword evidence="3" id="KW-1185">Reference proteome</keyword>
<evidence type="ECO:0000313" key="2">
    <source>
        <dbReference type="EMBL" id="KGM47724.1"/>
    </source>
</evidence>
<evidence type="ECO:0000256" key="1">
    <source>
        <dbReference type="SAM" id="MobiDB-lite"/>
    </source>
</evidence>
<feature type="compositionally biased region" description="Polar residues" evidence="1">
    <location>
        <begin position="40"/>
        <end position="56"/>
    </location>
</feature>
<organism evidence="2 3">
    <name type="scientific">Pseudooceanicola atlanticus</name>
    <dbReference type="NCBI Taxonomy" id="1461694"/>
    <lineage>
        <taxon>Bacteria</taxon>
        <taxon>Pseudomonadati</taxon>
        <taxon>Pseudomonadota</taxon>
        <taxon>Alphaproteobacteria</taxon>
        <taxon>Rhodobacterales</taxon>
        <taxon>Paracoccaceae</taxon>
        <taxon>Pseudooceanicola</taxon>
    </lineage>
</organism>
<sequence length="87" mass="9169">MHIGLTCQQIPPLLGQTIAGPLPGDHFTFLFNESHGGQTGKNRSGQGQAPASQSCQWDKSTVIPIGEGTKGTDLMTGTFHATTSLFN</sequence>
<name>A0A0A0EB83_9RHOB</name>
<accession>A0A0A0EB83</accession>
<feature type="region of interest" description="Disordered" evidence="1">
    <location>
        <begin position="29"/>
        <end position="56"/>
    </location>
</feature>